<proteinExistence type="predicted"/>
<gene>
    <name evidence="1" type="ORF">RRF57_012057</name>
</gene>
<keyword evidence="2" id="KW-1185">Reference proteome</keyword>
<dbReference type="SUPFAM" id="SSF81383">
    <property type="entry name" value="F-box domain"/>
    <property type="match status" value="1"/>
</dbReference>
<evidence type="ECO:0008006" key="3">
    <source>
        <dbReference type="Google" id="ProtNLM"/>
    </source>
</evidence>
<accession>A0AAN7UNX1</accession>
<dbReference type="AlphaFoldDB" id="A0AAN7UNX1"/>
<reference evidence="1 2" key="1">
    <citation type="submission" date="2023-10" db="EMBL/GenBank/DDBJ databases">
        <title>Draft genome sequence of Xylaria bambusicola isolate GMP-LS, the root and basal stem rot pathogen of sugarcane in Indonesia.</title>
        <authorList>
            <person name="Selvaraj P."/>
            <person name="Muralishankar V."/>
            <person name="Muruganantham S."/>
            <person name="Sp S."/>
            <person name="Haryani S."/>
            <person name="Lau K.J.X."/>
            <person name="Naqvi N.I."/>
        </authorList>
    </citation>
    <scope>NUCLEOTIDE SEQUENCE [LARGE SCALE GENOMIC DNA]</scope>
    <source>
        <strain evidence="1">GMP-LS</strain>
    </source>
</reference>
<evidence type="ECO:0000313" key="2">
    <source>
        <dbReference type="Proteomes" id="UP001305414"/>
    </source>
</evidence>
<name>A0AAN7UNX1_9PEZI</name>
<evidence type="ECO:0000313" key="1">
    <source>
        <dbReference type="EMBL" id="KAK5636345.1"/>
    </source>
</evidence>
<dbReference type="Proteomes" id="UP001305414">
    <property type="component" value="Unassembled WGS sequence"/>
</dbReference>
<dbReference type="EMBL" id="JAWHQM010000067">
    <property type="protein sequence ID" value="KAK5636345.1"/>
    <property type="molecule type" value="Genomic_DNA"/>
</dbReference>
<organism evidence="1 2">
    <name type="scientific">Xylaria bambusicola</name>
    <dbReference type="NCBI Taxonomy" id="326684"/>
    <lineage>
        <taxon>Eukaryota</taxon>
        <taxon>Fungi</taxon>
        <taxon>Dikarya</taxon>
        <taxon>Ascomycota</taxon>
        <taxon>Pezizomycotina</taxon>
        <taxon>Sordariomycetes</taxon>
        <taxon>Xylariomycetidae</taxon>
        <taxon>Xylariales</taxon>
        <taxon>Xylariaceae</taxon>
        <taxon>Xylaria</taxon>
    </lineage>
</organism>
<comment type="caution">
    <text evidence="1">The sequence shown here is derived from an EMBL/GenBank/DDBJ whole genome shotgun (WGS) entry which is preliminary data.</text>
</comment>
<sequence>MWCRQCSCLQLLASIYFQFLYISRFTFRTAKPLIYPINSLEFILQSIHEAMADIGAIATANASTQCRARNQHVPKTSPENPVSQSIMAIKSSPILKPTTSLESLPCEMLWEVLSHLNEYKDLLNAMCASRSAYTVFSATPLKLLSQVALNTVDPEALQMALAAFYCTTNRLPYVENVRPNQGNLKEKGFPEFRFPFKLPFPKQQSDITAFFHLRKTIRFVAKKLVAKCHAYHNLQLAARDLQMPSLHIPLSVKEKRDLEKKLYQYEFIARTLSYNEDGAVNSDSVPFRWRTWLLKSLGIVEYQQLLTIEKWVLADYRSWELEFHDTFVTHISRVSKRSKATRSTSLGPTHKTTGTHEPLIDVRMAIATGQLSATMPYLCRTTYAQAAGEHCRFLSVLQTYGLKLYKVMMESSSAKRHDLMIRCHKLVERTSRCATAPFAFIGHFPLVMSNHPYFHFWEWASRMRDQRVGFTNAYTAEMIERSCQGMITLQGLETYAIRTGWWFWDDAHLSTMHFDEHCSMFGSRMLFNEVIADYYEQCSRDVLEPIMTRSLTVNSVDYTVPQTAWEKIVAKYQMDPAELS</sequence>
<dbReference type="InterPro" id="IPR036047">
    <property type="entry name" value="F-box-like_dom_sf"/>
</dbReference>
<protein>
    <recommendedName>
        <fullName evidence="3">F-box domain-containing protein</fullName>
    </recommendedName>
</protein>